<sequence length="95" mass="11084">MAFKNSNELSLFLQQYQLDYYTKGNALKVHSILTNVMPTIQFKNDKFAVEFNKRCEDLKNVEDLTNIHDYSEKFAENLLKIILMVNSSTLSTEIE</sequence>
<proteinExistence type="predicted"/>
<evidence type="ECO:0000313" key="1">
    <source>
        <dbReference type="EMBL" id="TDT43681.1"/>
    </source>
</evidence>
<accession>A0A4R7JYT1</accession>
<reference evidence="1 2" key="1">
    <citation type="submission" date="2019-03" db="EMBL/GenBank/DDBJ databases">
        <title>Genomic Encyclopedia of Archaeal and Bacterial Type Strains, Phase II (KMG-II): from individual species to whole genera.</title>
        <authorList>
            <person name="Goeker M."/>
        </authorList>
    </citation>
    <scope>NUCLEOTIDE SEQUENCE [LARGE SCALE GENOMIC DNA]</scope>
    <source>
        <strain evidence="1 2">DSM 25233</strain>
    </source>
</reference>
<comment type="caution">
    <text evidence="1">The sequence shown here is derived from an EMBL/GenBank/DDBJ whole genome shotgun (WGS) entry which is preliminary data.</text>
</comment>
<evidence type="ECO:0000313" key="2">
    <source>
        <dbReference type="Proteomes" id="UP000294749"/>
    </source>
</evidence>
<name>A0A4R7JYT1_9FLAO</name>
<protein>
    <submittedName>
        <fullName evidence="1">Uncharacterized protein</fullName>
    </submittedName>
</protein>
<dbReference type="Proteomes" id="UP000294749">
    <property type="component" value="Unassembled WGS sequence"/>
</dbReference>
<keyword evidence="2" id="KW-1185">Reference proteome</keyword>
<organism evidence="1 2">
    <name type="scientific">Maribacter spongiicola</name>
    <dbReference type="NCBI Taxonomy" id="1206753"/>
    <lineage>
        <taxon>Bacteria</taxon>
        <taxon>Pseudomonadati</taxon>
        <taxon>Bacteroidota</taxon>
        <taxon>Flavobacteriia</taxon>
        <taxon>Flavobacteriales</taxon>
        <taxon>Flavobacteriaceae</taxon>
        <taxon>Maribacter</taxon>
    </lineage>
</organism>
<dbReference type="EMBL" id="SOAY01000012">
    <property type="protein sequence ID" value="TDT43681.1"/>
    <property type="molecule type" value="Genomic_DNA"/>
</dbReference>
<gene>
    <name evidence="1" type="ORF">CLV90_2803</name>
</gene>
<dbReference type="AlphaFoldDB" id="A0A4R7JYT1"/>